<evidence type="ECO:0000256" key="3">
    <source>
        <dbReference type="ARBA" id="ARBA00022679"/>
    </source>
</evidence>
<gene>
    <name evidence="11" type="ORF">N180_17355</name>
</gene>
<comment type="caution">
    <text evidence="11">The sequence shown here is derived from an EMBL/GenBank/DDBJ whole genome shotgun (WGS) entry which is preliminary data.</text>
</comment>
<dbReference type="Pfam" id="PF01909">
    <property type="entry name" value="NTP_transf_2"/>
    <property type="match status" value="1"/>
</dbReference>
<evidence type="ECO:0000256" key="1">
    <source>
        <dbReference type="ARBA" id="ARBA00001946"/>
    </source>
</evidence>
<evidence type="ECO:0000256" key="5">
    <source>
        <dbReference type="ARBA" id="ARBA00022723"/>
    </source>
</evidence>
<dbReference type="PANTHER" id="PTHR33571:SF12">
    <property type="entry name" value="BSL3053 PROTEIN"/>
    <property type="match status" value="1"/>
</dbReference>
<dbReference type="PANTHER" id="PTHR33571">
    <property type="entry name" value="SSL8005 PROTEIN"/>
    <property type="match status" value="1"/>
</dbReference>
<keyword evidence="3 11" id="KW-0808">Transferase</keyword>
<dbReference type="GO" id="GO:0016779">
    <property type="term" value="F:nucleotidyltransferase activity"/>
    <property type="evidence" value="ECO:0007669"/>
    <property type="project" value="UniProtKB-KW"/>
</dbReference>
<dbReference type="InterPro" id="IPR052038">
    <property type="entry name" value="Type-VII_TA_antitoxin"/>
</dbReference>
<dbReference type="AlphaFoldDB" id="A0A081PFY4"/>
<keyword evidence="2" id="KW-1277">Toxin-antitoxin system</keyword>
<keyword evidence="4" id="KW-0548">Nucleotidyltransferase</keyword>
<keyword evidence="8" id="KW-0460">Magnesium</keyword>
<sequence length="103" mass="11421">MPAAVQNKHTLVSLLKANSQKLRSYGVSKVSIFGSFITGKLNAESDVDLLVDFNPDQKSYDNFMDLSFFLEDLLGRKVEVVTPQSLSKYIGSHILEQAENVAI</sequence>
<evidence type="ECO:0000313" key="11">
    <source>
        <dbReference type="EMBL" id="KEQ29607.1"/>
    </source>
</evidence>
<evidence type="ECO:0000256" key="6">
    <source>
        <dbReference type="ARBA" id="ARBA00022741"/>
    </source>
</evidence>
<dbReference type="Gene3D" id="3.30.460.10">
    <property type="entry name" value="Beta Polymerase, domain 2"/>
    <property type="match status" value="1"/>
</dbReference>
<comment type="similarity">
    <text evidence="9">Belongs to the MntA antitoxin family.</text>
</comment>
<evidence type="ECO:0000259" key="10">
    <source>
        <dbReference type="Pfam" id="PF01909"/>
    </source>
</evidence>
<dbReference type="GO" id="GO:0046872">
    <property type="term" value="F:metal ion binding"/>
    <property type="evidence" value="ECO:0007669"/>
    <property type="project" value="UniProtKB-KW"/>
</dbReference>
<evidence type="ECO:0000256" key="2">
    <source>
        <dbReference type="ARBA" id="ARBA00022649"/>
    </source>
</evidence>
<evidence type="ECO:0000256" key="8">
    <source>
        <dbReference type="ARBA" id="ARBA00022842"/>
    </source>
</evidence>
<keyword evidence="6" id="KW-0547">Nucleotide-binding</keyword>
<keyword evidence="12" id="KW-1185">Reference proteome</keyword>
<protein>
    <submittedName>
        <fullName evidence="11">Nucleotidyltransferase</fullName>
    </submittedName>
</protein>
<evidence type="ECO:0000313" key="12">
    <source>
        <dbReference type="Proteomes" id="UP000028007"/>
    </source>
</evidence>
<dbReference type="GO" id="GO:0005524">
    <property type="term" value="F:ATP binding"/>
    <property type="evidence" value="ECO:0007669"/>
    <property type="project" value="UniProtKB-KW"/>
</dbReference>
<dbReference type="eggNOG" id="COG1669">
    <property type="taxonomic scope" value="Bacteria"/>
</dbReference>
<proteinExistence type="inferred from homology"/>
<evidence type="ECO:0000256" key="7">
    <source>
        <dbReference type="ARBA" id="ARBA00022840"/>
    </source>
</evidence>
<name>A0A081PFY4_9SPHI</name>
<dbReference type="EMBL" id="JNFF01000069">
    <property type="protein sequence ID" value="KEQ29607.1"/>
    <property type="molecule type" value="Genomic_DNA"/>
</dbReference>
<dbReference type="CDD" id="cd05403">
    <property type="entry name" value="NT_KNTase_like"/>
    <property type="match status" value="1"/>
</dbReference>
<reference evidence="11 12" key="1">
    <citation type="journal article" date="1992" name="Int. J. Syst. Bacteriol.">
        <title>Sphingobacterium antarcticus sp. nov. a Psychrotrophic Bacterium from the Soils of Schirmacher Oasis, Antarctica.</title>
        <authorList>
            <person name="Shivaji S."/>
            <person name="Ray M.K."/>
            <person name="Rao N.S."/>
            <person name="Saiserr L."/>
            <person name="Jagannadham M.V."/>
            <person name="Kumar G.S."/>
            <person name="Reddy G."/>
            <person name="Bhargava P.M."/>
        </authorList>
    </citation>
    <scope>NUCLEOTIDE SEQUENCE [LARGE SCALE GENOMIC DNA]</scope>
    <source>
        <strain evidence="11 12">4BY</strain>
    </source>
</reference>
<dbReference type="SUPFAM" id="SSF81301">
    <property type="entry name" value="Nucleotidyltransferase"/>
    <property type="match status" value="1"/>
</dbReference>
<dbReference type="OrthoDB" id="9809668at2"/>
<feature type="domain" description="Polymerase nucleotidyl transferase" evidence="10">
    <location>
        <begin position="15"/>
        <end position="94"/>
    </location>
</feature>
<evidence type="ECO:0000256" key="9">
    <source>
        <dbReference type="ARBA" id="ARBA00038276"/>
    </source>
</evidence>
<accession>A0A081PFY4</accession>
<keyword evidence="7" id="KW-0067">ATP-binding</keyword>
<dbReference type="InterPro" id="IPR002934">
    <property type="entry name" value="Polymerase_NTP_transf_dom"/>
</dbReference>
<dbReference type="Proteomes" id="UP000028007">
    <property type="component" value="Unassembled WGS sequence"/>
</dbReference>
<comment type="cofactor">
    <cofactor evidence="1">
        <name>Mg(2+)</name>
        <dbReference type="ChEBI" id="CHEBI:18420"/>
    </cofactor>
</comment>
<keyword evidence="5" id="KW-0479">Metal-binding</keyword>
<dbReference type="InterPro" id="IPR043519">
    <property type="entry name" value="NT_sf"/>
</dbReference>
<organism evidence="11 12">
    <name type="scientific">Pedobacter antarcticus 4BY</name>
    <dbReference type="NCBI Taxonomy" id="1358423"/>
    <lineage>
        <taxon>Bacteria</taxon>
        <taxon>Pseudomonadati</taxon>
        <taxon>Bacteroidota</taxon>
        <taxon>Sphingobacteriia</taxon>
        <taxon>Sphingobacteriales</taxon>
        <taxon>Sphingobacteriaceae</taxon>
        <taxon>Pedobacter</taxon>
    </lineage>
</organism>
<evidence type="ECO:0000256" key="4">
    <source>
        <dbReference type="ARBA" id="ARBA00022695"/>
    </source>
</evidence>